<keyword evidence="3" id="KW-1185">Reference proteome</keyword>
<comment type="caution">
    <text evidence="2">The sequence shown here is derived from an EMBL/GenBank/DDBJ whole genome shotgun (WGS) entry which is preliminary data.</text>
</comment>
<reference evidence="2 3" key="1">
    <citation type="submission" date="2021-03" db="EMBL/GenBank/DDBJ databases">
        <title>Fibrella sp. HMF5405 genome sequencing and assembly.</title>
        <authorList>
            <person name="Kang H."/>
            <person name="Kim H."/>
            <person name="Bae S."/>
            <person name="Joh K."/>
        </authorList>
    </citation>
    <scope>NUCLEOTIDE SEQUENCE [LARGE SCALE GENOMIC DNA]</scope>
    <source>
        <strain evidence="2 3">HMF5405</strain>
    </source>
</reference>
<evidence type="ECO:0008006" key="4">
    <source>
        <dbReference type="Google" id="ProtNLM"/>
    </source>
</evidence>
<dbReference type="EMBL" id="JAFMYW010000001">
    <property type="protein sequence ID" value="MBO0947488.1"/>
    <property type="molecule type" value="Genomic_DNA"/>
</dbReference>
<feature type="region of interest" description="Disordered" evidence="1">
    <location>
        <begin position="715"/>
        <end position="736"/>
    </location>
</feature>
<dbReference type="RefSeq" id="WP_207327396.1">
    <property type="nucleotide sequence ID" value="NZ_JAFMYW010000001.1"/>
</dbReference>
<name>A0ABS3JDG6_9BACT</name>
<gene>
    <name evidence="2" type="ORF">J2I46_02780</name>
</gene>
<protein>
    <recommendedName>
        <fullName evidence="4">Tip attachment protein J domain-containing protein</fullName>
    </recommendedName>
</protein>
<evidence type="ECO:0000313" key="3">
    <source>
        <dbReference type="Proteomes" id="UP000664628"/>
    </source>
</evidence>
<sequence length="791" mass="86149">MLFPFLELTFWSIPPRGYINLLPTSVEPPARQYRLRFLREATSAPAVVSVVGTESPVLIEGKDTRDIRFGEVLPQRLSVTLVTQPHWSPAAVYPNNDREVQVWLDEIVSISQVEPLFRGLLVAAAGTEEYDSISHEVTFTASCGLSTLKNRPVVTLAGTYPVGPISRLRLIEGLLAQTGLSLPLSSICNLTPINDRINPDGKDPLARLFNNGEAFRPAGEDPPSAFAVLDEFCKEMDAVLLQWGGRWWFVRVNELAGGWMPPGQLPLPGAEDVYVRDYPLPADNPDGTNGPTRRILSFTVPAGPGYTLRVAGGSKTEPQPLTPVVSVEQTWGKPKSLLDNGDFSALDGNLPAGWEKYDPAHTLFSRLGDGKPDNPFRLHIDGAGTNELGLTYQPIGLKKRVVFPAGTRSVGALRLRGKFRLKNTRAAKIVVWAVVDKKLFSGTGPDKFLLNEDGTWLYNPPRYELYGIEIENVNRVGNVVTTRTEWADFDVALNAFSVVGMQASQILYYEIGFSQANALPGAQASERWIEYAETVLIAQVENAYTGRRYTVTNQIIPASNLKRDDGDPITLKYADATFAPIGDTDTGLLMRDQAGTGYTGAFGFDKPDQANGLGGPLALWCATERAAQTAVTCQRFDGALVGELPFGPLTLVRFTDWAGSARVQLVRWSYAVAEGLWDTSALEIRRTALGLLAGAYLVEGGEIPFTPETVGGVDYTDTTPSPPKTKPPTDNGGGFLPFKPLPKYTGPILWLNSVIPVDTPAETVQAPRLSVKRGTATILELSPLVRKANEV</sequence>
<evidence type="ECO:0000256" key="1">
    <source>
        <dbReference type="SAM" id="MobiDB-lite"/>
    </source>
</evidence>
<dbReference type="Proteomes" id="UP000664628">
    <property type="component" value="Unassembled WGS sequence"/>
</dbReference>
<proteinExistence type="predicted"/>
<evidence type="ECO:0000313" key="2">
    <source>
        <dbReference type="EMBL" id="MBO0947488.1"/>
    </source>
</evidence>
<organism evidence="2 3">
    <name type="scientific">Fibrella forsythiae</name>
    <dbReference type="NCBI Taxonomy" id="2817061"/>
    <lineage>
        <taxon>Bacteria</taxon>
        <taxon>Pseudomonadati</taxon>
        <taxon>Bacteroidota</taxon>
        <taxon>Cytophagia</taxon>
        <taxon>Cytophagales</taxon>
        <taxon>Spirosomataceae</taxon>
        <taxon>Fibrella</taxon>
    </lineage>
</organism>
<accession>A0ABS3JDG6</accession>